<feature type="compositionally biased region" description="Polar residues" evidence="7">
    <location>
        <begin position="400"/>
        <end position="410"/>
    </location>
</feature>
<evidence type="ECO:0000256" key="2">
    <source>
        <dbReference type="ARBA" id="ARBA00010170"/>
    </source>
</evidence>
<feature type="transmembrane region" description="Helical" evidence="6">
    <location>
        <begin position="852"/>
        <end position="869"/>
    </location>
</feature>
<reference evidence="9" key="1">
    <citation type="submission" date="2023-07" db="EMBL/GenBank/DDBJ databases">
        <title>Chromosome-level genome assembly of Artemia franciscana.</title>
        <authorList>
            <person name="Jo E."/>
        </authorList>
    </citation>
    <scope>NUCLEOTIDE SEQUENCE</scope>
    <source>
        <tissue evidence="9">Whole body</tissue>
    </source>
</reference>
<feature type="transmembrane region" description="Helical" evidence="6">
    <location>
        <begin position="937"/>
        <end position="965"/>
    </location>
</feature>
<dbReference type="Proteomes" id="UP001187531">
    <property type="component" value="Unassembled WGS sequence"/>
</dbReference>
<feature type="transmembrane region" description="Helical" evidence="6">
    <location>
        <begin position="985"/>
        <end position="1007"/>
    </location>
</feature>
<keyword evidence="5 6" id="KW-0472">Membrane</keyword>
<dbReference type="GO" id="GO:0016020">
    <property type="term" value="C:membrane"/>
    <property type="evidence" value="ECO:0007669"/>
    <property type="project" value="UniProtKB-SubCell"/>
</dbReference>
<feature type="compositionally biased region" description="Basic and acidic residues" evidence="7">
    <location>
        <begin position="411"/>
        <end position="423"/>
    </location>
</feature>
<sequence>MVSQLLEVFRQGVWASLTGGYFYQPQNNAFSNLAQLYTWIILVTLPFCIYMFDATVEVWASYVAATTVFFTVVKFLNWQLHKLFDTKEIIEEIPGAKESCIEEGENLELKTFASVPEEERDGLERNGDSSPSEQTDGPSRENIVEATVHQKSSSQDDFGETMKIDEKNVEEGGTGAMLEDGYQEETLPESKEESPSIHEKSPSIKDETERPSMKSGVSSLSSFLPTTERRFSNVSNLARSLVSSSGGSAAFQGLHAAGSLELGYILEESPLRRPKGRKQTVRRTQSAVVTSPGMGSYEPPPSHIVSLDPIGRSDFLRPSNVRHQTSSIINTISEKAEGGSCVEKSSEKEIREENSNGRKSMERTRKSPSTSSKSLDKPLQVTFASDFTVVPINIDIESNGCDTNVPSTSGKNKDHEGPDKLKMGEPPPVEITVREEGHGDDHESKRWSMSSFMGLSRLFRQGDSSEDLSFSYQAIPTANSTEQSNEVWHSLSEDSELDEDPKSPLLIAPQAEFRPNSEHGGCRSELEKLIIDILSRDSIEGCEKELEKLRDTLNKSQIICLKSRSNESDVAGPSSTGDSSSNLYPWSPTRSNAKVPQSQEDYSVILRSRTPTPRPFRSRPRHISDQGESSTHEESPENSSQSALPWNVYNIESKSGSDQLTQIGPLPLPPLGRPWVVGNLNDGTTVSQIFSNLRSERTFTSPGNSSLSFGSASVLLTDNPSVRFVRNRIRTYGPRSRGRDHLAPANDGILPSASPDYFHPLTLHAMLNSLPAAIASHEEHDKIEEVTVPKVKRYYKLKMLKRYLKIRYDRLQLLSLLDRNWSVIELLVSVLLAVITAILGAILLSRNLCHDFTAFLLCVVIGGCQYSLFKSVQPDAASPTHGFNRLVAFSRPTFFCLFSGLVILFDIYLQKNPAMSKFLVYGIDTSNVKLWMNIRDFVLLLILLFPIIFTLGVLPQISTFLVYILEQIDIHLFGGSAVTGLLSSIYAILRSILLVAFLYSFAYVGLIQPERTQHVLFSIFCGILVSTCYHFSRYSSDPSVLINLTRKTKEAVHSSDFVDPLPAKLRTTVLKRLKSDIIICILIGIFVFAVHVSTVFTVLQRPLTDILWSISVVLGFVLHYLIPQARKKLPWSCFAHPFLRPNEYERFEVFEMAKLMWFERFYAWIGFFEKNIVYVVLFLCAFTRDSNTIIEKYGVHIGTLIVVVCAVKCVRSTLCNPSHSYIVVLFAVMLFKYDLAERSETFLVDYCVLLSVYQKVSEMLLKIQFVTTYVAPWQISWGSAFHAFAQPISVPHSAMLLAQAVVSSIVSSPLSPFLGSAIFLTSYPRPIKFWERDYNTKRIDSSNTKLVSQLERNLGSDDNNLNGIFYEQLTRSLQDTLAGDLLLGRWGTVSQGDCFILTSDNMNCLVHIIEIANGLVTFQLRGMEFRGTYCQQREIEAITEDVEDDQGCCCCEPGHLPHMLSGNAAFSQRWLAWQVTATKYVVEGYTVSDNNAAGMLQVYDLRKLLISSYVKSVIFFAMTSPKLKEWLENPTVTEALLPLSNKHYTDVDPTFSKHFDEDYDYQCRGISRGSFCRSYLEWIRYCGQRREKKMEIRRDSIVVAFCLALSLLARRCLCNASPKALSSIDFFLHCLHSLFKGDFRVTCPRDEWVFADMDILKEVIAPAIKMSLKLHQDHFMSPDDYDDHQCLFDAIESHQKNWFISHEGDPGWRSAVLSGVSSLLALRYSFLFLLFLSFYFFSFFCIANSSLE</sequence>
<feature type="transmembrane region" description="Helical" evidence="6">
    <location>
        <begin position="1726"/>
        <end position="1747"/>
    </location>
</feature>
<feature type="transmembrane region" description="Helical" evidence="6">
    <location>
        <begin position="821"/>
        <end position="845"/>
    </location>
</feature>
<evidence type="ECO:0000259" key="8">
    <source>
        <dbReference type="Pfam" id="PF05041"/>
    </source>
</evidence>
<feature type="region of interest" description="Disordered" evidence="7">
    <location>
        <begin position="111"/>
        <end position="140"/>
    </location>
</feature>
<dbReference type="InterPro" id="IPR039797">
    <property type="entry name" value="Pecanex"/>
</dbReference>
<evidence type="ECO:0000313" key="9">
    <source>
        <dbReference type="EMBL" id="KAK2706949.1"/>
    </source>
</evidence>
<feature type="compositionally biased region" description="Basic and acidic residues" evidence="7">
    <location>
        <begin position="622"/>
        <end position="635"/>
    </location>
</feature>
<evidence type="ECO:0000256" key="1">
    <source>
        <dbReference type="ARBA" id="ARBA00004141"/>
    </source>
</evidence>
<evidence type="ECO:0000256" key="7">
    <source>
        <dbReference type="SAM" id="MobiDB-lite"/>
    </source>
</evidence>
<dbReference type="GO" id="GO:0005783">
    <property type="term" value="C:endoplasmic reticulum"/>
    <property type="evidence" value="ECO:0007669"/>
    <property type="project" value="TreeGrafter"/>
</dbReference>
<name>A0AA88KYN8_ARTSF</name>
<feature type="compositionally biased region" description="Polar residues" evidence="7">
    <location>
        <begin position="128"/>
        <end position="137"/>
    </location>
</feature>
<dbReference type="PANTHER" id="PTHR12372">
    <property type="entry name" value="PECANEX"/>
    <property type="match status" value="1"/>
</dbReference>
<comment type="caution">
    <text evidence="9">The sequence shown here is derived from an EMBL/GenBank/DDBJ whole genome shotgun (WGS) entry which is preliminary data.</text>
</comment>
<feature type="region of interest" description="Disordered" evidence="7">
    <location>
        <begin position="184"/>
        <end position="223"/>
    </location>
</feature>
<evidence type="ECO:0000256" key="4">
    <source>
        <dbReference type="ARBA" id="ARBA00022989"/>
    </source>
</evidence>
<feature type="compositionally biased region" description="Basic and acidic residues" evidence="7">
    <location>
        <begin position="188"/>
        <end position="212"/>
    </location>
</feature>
<feature type="transmembrane region" description="Helical" evidence="6">
    <location>
        <begin position="1014"/>
        <end position="1032"/>
    </location>
</feature>
<feature type="transmembrane region" description="Helical" evidence="6">
    <location>
        <begin position="1161"/>
        <end position="1181"/>
    </location>
</feature>
<feature type="transmembrane region" description="Helical" evidence="6">
    <location>
        <begin position="1106"/>
        <end position="1122"/>
    </location>
</feature>
<keyword evidence="4 6" id="KW-1133">Transmembrane helix</keyword>
<feature type="region of interest" description="Disordered" evidence="7">
    <location>
        <begin position="397"/>
        <end position="427"/>
    </location>
</feature>
<feature type="region of interest" description="Disordered" evidence="7">
    <location>
        <begin position="565"/>
        <end position="644"/>
    </location>
</feature>
<feature type="compositionally biased region" description="Polar residues" evidence="7">
    <location>
        <begin position="573"/>
        <end position="601"/>
    </location>
</feature>
<accession>A0AA88KYN8</accession>
<keyword evidence="3 6" id="KW-0812">Transmembrane</keyword>
<evidence type="ECO:0000313" key="10">
    <source>
        <dbReference type="Proteomes" id="UP001187531"/>
    </source>
</evidence>
<feature type="domain" description="Pecanex C-terminal" evidence="8">
    <location>
        <begin position="1593"/>
        <end position="1724"/>
    </location>
</feature>
<feature type="compositionally biased region" description="Basic and acidic residues" evidence="7">
    <location>
        <begin position="344"/>
        <end position="365"/>
    </location>
</feature>
<dbReference type="GO" id="GO:0007029">
    <property type="term" value="P:endoplasmic reticulum organization"/>
    <property type="evidence" value="ECO:0007669"/>
    <property type="project" value="TreeGrafter"/>
</dbReference>
<feature type="region of interest" description="Disordered" evidence="7">
    <location>
        <begin position="329"/>
        <end position="377"/>
    </location>
</feature>
<dbReference type="PANTHER" id="PTHR12372:SF7">
    <property type="entry name" value="PROTEIN PECANEX"/>
    <property type="match status" value="1"/>
</dbReference>
<feature type="transmembrane region" description="Helical" evidence="6">
    <location>
        <begin position="59"/>
        <end position="78"/>
    </location>
</feature>
<feature type="region of interest" description="Disordered" evidence="7">
    <location>
        <begin position="271"/>
        <end position="301"/>
    </location>
</feature>
<feature type="region of interest" description="Disordered" evidence="7">
    <location>
        <begin position="479"/>
        <end position="501"/>
    </location>
</feature>
<keyword evidence="10" id="KW-1185">Reference proteome</keyword>
<dbReference type="InterPro" id="IPR007735">
    <property type="entry name" value="Pecanex_C"/>
</dbReference>
<proteinExistence type="inferred from homology"/>
<evidence type="ECO:0000256" key="5">
    <source>
        <dbReference type="ARBA" id="ARBA00023136"/>
    </source>
</evidence>
<organism evidence="9 10">
    <name type="scientific">Artemia franciscana</name>
    <name type="common">Brine shrimp</name>
    <name type="synonym">Artemia sanfranciscana</name>
    <dbReference type="NCBI Taxonomy" id="6661"/>
    <lineage>
        <taxon>Eukaryota</taxon>
        <taxon>Metazoa</taxon>
        <taxon>Ecdysozoa</taxon>
        <taxon>Arthropoda</taxon>
        <taxon>Crustacea</taxon>
        <taxon>Branchiopoda</taxon>
        <taxon>Anostraca</taxon>
        <taxon>Artemiidae</taxon>
        <taxon>Artemia</taxon>
    </lineage>
</organism>
<protein>
    <recommendedName>
        <fullName evidence="6">Pecanex-like protein</fullName>
    </recommendedName>
</protein>
<evidence type="ECO:0000256" key="3">
    <source>
        <dbReference type="ARBA" id="ARBA00022692"/>
    </source>
</evidence>
<comment type="similarity">
    <text evidence="2 6">Belongs to the pecanex family.</text>
</comment>
<feature type="transmembrane region" description="Helical" evidence="6">
    <location>
        <begin position="1076"/>
        <end position="1099"/>
    </location>
</feature>
<feature type="transmembrane region" description="Helical" evidence="6">
    <location>
        <begin position="34"/>
        <end position="52"/>
    </location>
</feature>
<dbReference type="EMBL" id="JAVRJZ010000019">
    <property type="protein sequence ID" value="KAK2706949.1"/>
    <property type="molecule type" value="Genomic_DNA"/>
</dbReference>
<comment type="subcellular location">
    <subcellularLocation>
        <location evidence="1 6">Membrane</location>
        <topology evidence="1 6">Multi-pass membrane protein</topology>
    </subcellularLocation>
</comment>
<evidence type="ECO:0000256" key="6">
    <source>
        <dbReference type="RuleBase" id="RU367089"/>
    </source>
</evidence>
<feature type="transmembrane region" description="Helical" evidence="6">
    <location>
        <begin position="889"/>
        <end position="909"/>
    </location>
</feature>
<feature type="compositionally biased region" description="Basic residues" evidence="7">
    <location>
        <begin position="272"/>
        <end position="281"/>
    </location>
</feature>
<feature type="transmembrane region" description="Helical" evidence="6">
    <location>
        <begin position="1193"/>
        <end position="1214"/>
    </location>
</feature>
<dbReference type="Pfam" id="PF05041">
    <property type="entry name" value="Pecanex_C"/>
    <property type="match status" value="1"/>
</dbReference>
<gene>
    <name evidence="9" type="ORF">QYM36_014846</name>
</gene>